<feature type="region of interest" description="Disordered" evidence="1">
    <location>
        <begin position="231"/>
        <end position="254"/>
    </location>
</feature>
<accession>A0A2N5TNK0</accession>
<keyword evidence="3" id="KW-1185">Reference proteome</keyword>
<name>A0A2N5TNK0_9BASI</name>
<sequence length="280" mass="29481">MSSAQGHRAQQGALRRPGGVKPQRSSHDTFRPHRQPFKRRLTEGHHLEGATRHKGGGSHEQCILILEIRTLGAENLIWPIMMQSEPPPRGGHTALGTIVADEPKRPSGPPPATAPPDHGNSTAGTRGAAPPAAGATAPPATSAVSNTIAPPVDDKSCGADTGHINTCLSQTSHDVSTCAPSDDFCLCQAYANLANCYNGCDSLHSQQQQYHQQSDQHCNAPGVADKLRAAKNSPSNLPPGPPSDNHDPRTSARSAASADFQFPFHGFLTLISSTLALAVF</sequence>
<protein>
    <submittedName>
        <fullName evidence="2">Uncharacterized protein</fullName>
    </submittedName>
</protein>
<gene>
    <name evidence="2" type="ORF">PCANC_26559</name>
</gene>
<feature type="region of interest" description="Disordered" evidence="1">
    <location>
        <begin position="82"/>
        <end position="148"/>
    </location>
</feature>
<organism evidence="2 3">
    <name type="scientific">Puccinia coronata f. sp. avenae</name>
    <dbReference type="NCBI Taxonomy" id="200324"/>
    <lineage>
        <taxon>Eukaryota</taxon>
        <taxon>Fungi</taxon>
        <taxon>Dikarya</taxon>
        <taxon>Basidiomycota</taxon>
        <taxon>Pucciniomycotina</taxon>
        <taxon>Pucciniomycetes</taxon>
        <taxon>Pucciniales</taxon>
        <taxon>Pucciniaceae</taxon>
        <taxon>Puccinia</taxon>
    </lineage>
</organism>
<evidence type="ECO:0000313" key="2">
    <source>
        <dbReference type="EMBL" id="PLW27080.1"/>
    </source>
</evidence>
<dbReference type="OrthoDB" id="2507140at2759"/>
<dbReference type="Proteomes" id="UP000235388">
    <property type="component" value="Unassembled WGS sequence"/>
</dbReference>
<dbReference type="AlphaFoldDB" id="A0A2N5TNK0"/>
<reference evidence="2 3" key="1">
    <citation type="submission" date="2017-11" db="EMBL/GenBank/DDBJ databases">
        <title>De novo assembly and phasing of dikaryotic genomes from two isolates of Puccinia coronata f. sp. avenae, the causal agent of oat crown rust.</title>
        <authorList>
            <person name="Miller M.E."/>
            <person name="Zhang Y."/>
            <person name="Omidvar V."/>
            <person name="Sperschneider J."/>
            <person name="Schwessinger B."/>
            <person name="Raley C."/>
            <person name="Palmer J.M."/>
            <person name="Garnica D."/>
            <person name="Upadhyaya N."/>
            <person name="Rathjen J."/>
            <person name="Taylor J.M."/>
            <person name="Park R.F."/>
            <person name="Dodds P.N."/>
            <person name="Hirsch C.D."/>
            <person name="Kianian S.F."/>
            <person name="Figueroa M."/>
        </authorList>
    </citation>
    <scope>NUCLEOTIDE SEQUENCE [LARGE SCALE GENOMIC DNA]</scope>
    <source>
        <strain evidence="2">12NC29</strain>
    </source>
</reference>
<dbReference type="EMBL" id="PGCJ01000506">
    <property type="protein sequence ID" value="PLW27080.1"/>
    <property type="molecule type" value="Genomic_DNA"/>
</dbReference>
<feature type="compositionally biased region" description="Low complexity" evidence="1">
    <location>
        <begin position="122"/>
        <end position="143"/>
    </location>
</feature>
<proteinExistence type="predicted"/>
<comment type="caution">
    <text evidence="2">The sequence shown here is derived from an EMBL/GenBank/DDBJ whole genome shotgun (WGS) entry which is preliminary data.</text>
</comment>
<evidence type="ECO:0000256" key="1">
    <source>
        <dbReference type="SAM" id="MobiDB-lite"/>
    </source>
</evidence>
<feature type="compositionally biased region" description="Basic and acidic residues" evidence="1">
    <location>
        <begin position="40"/>
        <end position="51"/>
    </location>
</feature>
<evidence type="ECO:0000313" key="3">
    <source>
        <dbReference type="Proteomes" id="UP000235388"/>
    </source>
</evidence>
<feature type="region of interest" description="Disordered" evidence="1">
    <location>
        <begin position="1"/>
        <end position="58"/>
    </location>
</feature>
<dbReference type="STRING" id="200324.A0A2N5TNK0"/>